<dbReference type="InterPro" id="IPR027417">
    <property type="entry name" value="P-loop_NTPase"/>
</dbReference>
<dbReference type="GO" id="GO:0005524">
    <property type="term" value="F:ATP binding"/>
    <property type="evidence" value="ECO:0007669"/>
    <property type="project" value="UniProtKB-KW"/>
</dbReference>
<proteinExistence type="predicted"/>
<dbReference type="PANTHER" id="PTHR43790:SF4">
    <property type="entry name" value="GUANOSINE IMPORT ATP-BINDING PROTEIN NUPO"/>
    <property type="match status" value="1"/>
</dbReference>
<accession>A0A4R2L2Y2</accession>
<gene>
    <name evidence="4" type="ORF">EV699_11943</name>
</gene>
<feature type="domain" description="ABC transporter" evidence="3">
    <location>
        <begin position="6"/>
        <end position="241"/>
    </location>
</feature>
<dbReference type="GO" id="GO:0016887">
    <property type="term" value="F:ATP hydrolysis activity"/>
    <property type="evidence" value="ECO:0007669"/>
    <property type="project" value="InterPro"/>
</dbReference>
<dbReference type="Proteomes" id="UP000295765">
    <property type="component" value="Unassembled WGS sequence"/>
</dbReference>
<dbReference type="SMART" id="SM00382">
    <property type="entry name" value="AAA"/>
    <property type="match status" value="2"/>
</dbReference>
<dbReference type="PANTHER" id="PTHR43790">
    <property type="entry name" value="CARBOHYDRATE TRANSPORT ATP-BINDING PROTEIN MG119-RELATED"/>
    <property type="match status" value="1"/>
</dbReference>
<dbReference type="CDD" id="cd03215">
    <property type="entry name" value="ABC_Carb_Monos_II"/>
    <property type="match status" value="1"/>
</dbReference>
<dbReference type="InterPro" id="IPR017871">
    <property type="entry name" value="ABC_transporter-like_CS"/>
</dbReference>
<comment type="caution">
    <text evidence="4">The sequence shown here is derived from an EMBL/GenBank/DDBJ whole genome shotgun (WGS) entry which is preliminary data.</text>
</comment>
<organism evidence="4 5">
    <name type="scientific">Plasticicumulans lactativorans</name>
    <dbReference type="NCBI Taxonomy" id="1133106"/>
    <lineage>
        <taxon>Bacteria</taxon>
        <taxon>Pseudomonadati</taxon>
        <taxon>Pseudomonadota</taxon>
        <taxon>Gammaproteobacteria</taxon>
        <taxon>Candidatus Competibacteraceae</taxon>
        <taxon>Plasticicumulans</taxon>
    </lineage>
</organism>
<dbReference type="OrthoDB" id="9776369at2"/>
<evidence type="ECO:0000259" key="3">
    <source>
        <dbReference type="PROSITE" id="PS50893"/>
    </source>
</evidence>
<dbReference type="Gene3D" id="3.40.50.300">
    <property type="entry name" value="P-loop containing nucleotide triphosphate hydrolases"/>
    <property type="match status" value="2"/>
</dbReference>
<evidence type="ECO:0000256" key="1">
    <source>
        <dbReference type="ARBA" id="ARBA00022741"/>
    </source>
</evidence>
<keyword evidence="2 4" id="KW-0067">ATP-binding</keyword>
<dbReference type="InterPro" id="IPR050107">
    <property type="entry name" value="ABC_carbohydrate_import_ATPase"/>
</dbReference>
<dbReference type="Pfam" id="PF00005">
    <property type="entry name" value="ABC_tran"/>
    <property type="match status" value="2"/>
</dbReference>
<name>A0A4R2L2Y2_9GAMM</name>
<evidence type="ECO:0000313" key="4">
    <source>
        <dbReference type="EMBL" id="TCO79587.1"/>
    </source>
</evidence>
<evidence type="ECO:0000313" key="5">
    <source>
        <dbReference type="Proteomes" id="UP000295765"/>
    </source>
</evidence>
<keyword evidence="5" id="KW-1185">Reference proteome</keyword>
<dbReference type="PROSITE" id="PS00211">
    <property type="entry name" value="ABC_TRANSPORTER_1"/>
    <property type="match status" value="1"/>
</dbReference>
<reference evidence="4 5" key="1">
    <citation type="submission" date="2019-03" db="EMBL/GenBank/DDBJ databases">
        <title>Genomic Encyclopedia of Type Strains, Phase IV (KMG-IV): sequencing the most valuable type-strain genomes for metagenomic binning, comparative biology and taxonomic classification.</title>
        <authorList>
            <person name="Goeker M."/>
        </authorList>
    </citation>
    <scope>NUCLEOTIDE SEQUENCE [LARGE SCALE GENOMIC DNA]</scope>
    <source>
        <strain evidence="4 5">DSM 25287</strain>
    </source>
</reference>
<keyword evidence="1" id="KW-0547">Nucleotide-binding</keyword>
<protein>
    <submittedName>
        <fullName evidence="4">Nucleoside ABC transporter ATP-binding protein</fullName>
    </submittedName>
</protein>
<evidence type="ECO:0000256" key="2">
    <source>
        <dbReference type="ARBA" id="ARBA00022840"/>
    </source>
</evidence>
<sequence length="501" mass="53316">MAALELEVVDLGKRFGDFVALQGVSTKVAAGSFHALLGENGAGKSTLVKCIVGYQMPDEGAILVDRREREIRHPADADALGLGMVYQHFTLAPGLSVLENLVLARPRLPAVLDWAAERARLEAFLDTAPLHVPLDAPVATLAAGQKQKAEILKQLYLDRRFLILDEPTSVLTPQEADEVLGLLHGLTRAGRLSVLMISHKFREVEAFCDEVTVLRRGRYVGRGGVAELGRERMAALMMGSEALPEPPARAARVPGVTRLRVADLAVHDDKGVAAVAGMGFDVRAGEIVGLAGVSGNGQRELVEALLGQRAVAAGVLEVDGAAYRGSRAEIDRAGLASLPEEPLKNACVPQMSVADNLALRSFDRPPQTRLGWLRRGTIRARGRELIAAFQVRTPGPDAPIAALSGGNVQRAVLARELAQPRALLIVANPVFGLDFASAAAIHQRLMAARNAGAAVLLVSEDLDEILALADRVLVISGGRIVHETTPAAADRHTLGRHMAAH</sequence>
<dbReference type="InterPro" id="IPR003439">
    <property type="entry name" value="ABC_transporter-like_ATP-bd"/>
</dbReference>
<dbReference type="InterPro" id="IPR003593">
    <property type="entry name" value="AAA+_ATPase"/>
</dbReference>
<dbReference type="RefSeq" id="WP_132544677.1">
    <property type="nucleotide sequence ID" value="NZ_SLWY01000019.1"/>
</dbReference>
<dbReference type="EMBL" id="SLWY01000019">
    <property type="protein sequence ID" value="TCO79587.1"/>
    <property type="molecule type" value="Genomic_DNA"/>
</dbReference>
<dbReference type="SUPFAM" id="SSF52540">
    <property type="entry name" value="P-loop containing nucleoside triphosphate hydrolases"/>
    <property type="match status" value="2"/>
</dbReference>
<dbReference type="AlphaFoldDB" id="A0A4R2L2Y2"/>
<feature type="domain" description="ABC transporter" evidence="3">
    <location>
        <begin position="259"/>
        <end position="501"/>
    </location>
</feature>
<dbReference type="CDD" id="cd03216">
    <property type="entry name" value="ABC_Carb_Monos_I"/>
    <property type="match status" value="1"/>
</dbReference>
<dbReference type="PROSITE" id="PS50893">
    <property type="entry name" value="ABC_TRANSPORTER_2"/>
    <property type="match status" value="2"/>
</dbReference>